<dbReference type="STRING" id="34059.A9308_09620"/>
<reference evidence="3 5" key="2">
    <citation type="submission" date="2016-06" db="EMBL/GenBank/DDBJ databases">
        <title>Draft genome of Moraxella atlantae CCUG 66109.</title>
        <authorList>
            <person name="Salva-Serra F."/>
            <person name="Engstrom-Jakobsson H."/>
            <person name="Thorell K."/>
            <person name="Gonzales-Siles L."/>
            <person name="Karlsson R."/>
            <person name="Boulund F."/>
            <person name="Engstrand L."/>
            <person name="Kristiansson E."/>
            <person name="Moore E."/>
        </authorList>
    </citation>
    <scope>NUCLEOTIDE SEQUENCE [LARGE SCALE GENOMIC DNA]</scope>
    <source>
        <strain evidence="3 5">CCUG 66109</strain>
    </source>
</reference>
<dbReference type="PANTHER" id="PTHR33606">
    <property type="entry name" value="PROTEIN YCII"/>
    <property type="match status" value="1"/>
</dbReference>
<accession>A0A1B8Q9S2</accession>
<sequence length="98" mass="10532">MALFVLICHDAPQTAEARQQHRPAHLERLAALDAAGQLRLAGPTPVAHGVSEVTGSVIVADFADEAAAQDWVAQEPFLLHGVYSHVDIKPFVQVFPKA</sequence>
<gene>
    <name evidence="4" type="ORF">A9306_03435</name>
    <name evidence="3" type="ORF">A9308_09620</name>
</gene>
<dbReference type="Proteomes" id="UP000092508">
    <property type="component" value="Unassembled WGS sequence"/>
</dbReference>
<evidence type="ECO:0000313" key="3">
    <source>
        <dbReference type="EMBL" id="OBX75866.1"/>
    </source>
</evidence>
<dbReference type="EMBL" id="LZNA01000006">
    <property type="protein sequence ID" value="OBX84303.1"/>
    <property type="molecule type" value="Genomic_DNA"/>
</dbReference>
<feature type="domain" description="YCII-related" evidence="2">
    <location>
        <begin position="3"/>
        <end position="91"/>
    </location>
</feature>
<comment type="caution">
    <text evidence="3">The sequence shown here is derived from an EMBL/GenBank/DDBJ whole genome shotgun (WGS) entry which is preliminary data.</text>
</comment>
<dbReference type="OrthoDB" id="9797014at2"/>
<proteinExistence type="inferred from homology"/>
<dbReference type="Pfam" id="PF03795">
    <property type="entry name" value="YCII"/>
    <property type="match status" value="1"/>
</dbReference>
<dbReference type="SUPFAM" id="SSF54909">
    <property type="entry name" value="Dimeric alpha+beta barrel"/>
    <property type="match status" value="1"/>
</dbReference>
<dbReference type="Gene3D" id="3.30.70.1060">
    <property type="entry name" value="Dimeric alpha+beta barrel"/>
    <property type="match status" value="1"/>
</dbReference>
<keyword evidence="6" id="KW-1185">Reference proteome</keyword>
<organism evidence="3 5">
    <name type="scientific">Faucicola atlantae</name>
    <dbReference type="NCBI Taxonomy" id="34059"/>
    <lineage>
        <taxon>Bacteria</taxon>
        <taxon>Pseudomonadati</taxon>
        <taxon>Pseudomonadota</taxon>
        <taxon>Gammaproteobacteria</taxon>
        <taxon>Moraxellales</taxon>
        <taxon>Moraxellaceae</taxon>
        <taxon>Faucicola</taxon>
    </lineage>
</organism>
<evidence type="ECO:0000313" key="5">
    <source>
        <dbReference type="Proteomes" id="UP000092508"/>
    </source>
</evidence>
<dbReference type="InterPro" id="IPR005545">
    <property type="entry name" value="YCII"/>
</dbReference>
<dbReference type="PANTHER" id="PTHR33606:SF3">
    <property type="entry name" value="PROTEIN YCII"/>
    <property type="match status" value="1"/>
</dbReference>
<evidence type="ECO:0000256" key="1">
    <source>
        <dbReference type="ARBA" id="ARBA00007689"/>
    </source>
</evidence>
<evidence type="ECO:0000313" key="4">
    <source>
        <dbReference type="EMBL" id="OBX84303.1"/>
    </source>
</evidence>
<dbReference type="RefSeq" id="WP_067238191.1">
    <property type="nucleotide sequence ID" value="NZ_CP171125.1"/>
</dbReference>
<dbReference type="InterPro" id="IPR051807">
    <property type="entry name" value="Sec-metab_biosynth-assoc"/>
</dbReference>
<dbReference type="AlphaFoldDB" id="A0A1B8Q9S2"/>
<protein>
    <recommendedName>
        <fullName evidence="2">YCII-related domain-containing protein</fullName>
    </recommendedName>
</protein>
<dbReference type="InterPro" id="IPR011008">
    <property type="entry name" value="Dimeric_a/b-barrel"/>
</dbReference>
<comment type="similarity">
    <text evidence="1">Belongs to the YciI family.</text>
</comment>
<evidence type="ECO:0000313" key="6">
    <source>
        <dbReference type="Proteomes" id="UP000092616"/>
    </source>
</evidence>
<dbReference type="EMBL" id="LZMZ01000037">
    <property type="protein sequence ID" value="OBX75866.1"/>
    <property type="molecule type" value="Genomic_DNA"/>
</dbReference>
<reference evidence="4 6" key="1">
    <citation type="submission" date="2016-06" db="EMBL/GenBank/DDBJ databases">
        <title>Draft genome of Moraxella atlantae CCUG 59586.</title>
        <authorList>
            <person name="Salva-Serra F."/>
            <person name="Engstrom-Jakobsson H."/>
            <person name="Thorell K."/>
            <person name="Gonzales-Siles L."/>
            <person name="Karlsson R."/>
            <person name="Boulund F."/>
            <person name="Engstrand L."/>
            <person name="Kristiansson E."/>
            <person name="Moore E."/>
        </authorList>
    </citation>
    <scope>NUCLEOTIDE SEQUENCE [LARGE SCALE GENOMIC DNA]</scope>
    <source>
        <strain evidence="4 6">CCUG 59586</strain>
    </source>
</reference>
<evidence type="ECO:0000259" key="2">
    <source>
        <dbReference type="Pfam" id="PF03795"/>
    </source>
</evidence>
<name>A0A1B8Q9S2_9GAMM</name>
<dbReference type="Proteomes" id="UP000092616">
    <property type="component" value="Unassembled WGS sequence"/>
</dbReference>